<evidence type="ECO:0000313" key="3">
    <source>
        <dbReference type="Proteomes" id="UP000186922"/>
    </source>
</evidence>
<evidence type="ECO:0000313" key="2">
    <source>
        <dbReference type="EMBL" id="GAU91684.1"/>
    </source>
</evidence>
<keyword evidence="1" id="KW-1133">Transmembrane helix</keyword>
<reference evidence="2 3" key="1">
    <citation type="journal article" date="2016" name="Nat. Commun.">
        <title>Extremotolerant tardigrade genome and improved radiotolerance of human cultured cells by tardigrade-unique protein.</title>
        <authorList>
            <person name="Hashimoto T."/>
            <person name="Horikawa D.D."/>
            <person name="Saito Y."/>
            <person name="Kuwahara H."/>
            <person name="Kozuka-Hata H."/>
            <person name="Shin-I T."/>
            <person name="Minakuchi Y."/>
            <person name="Ohishi K."/>
            <person name="Motoyama A."/>
            <person name="Aizu T."/>
            <person name="Enomoto A."/>
            <person name="Kondo K."/>
            <person name="Tanaka S."/>
            <person name="Hara Y."/>
            <person name="Koshikawa S."/>
            <person name="Sagara H."/>
            <person name="Miura T."/>
            <person name="Yokobori S."/>
            <person name="Miyagawa K."/>
            <person name="Suzuki Y."/>
            <person name="Kubo T."/>
            <person name="Oyama M."/>
            <person name="Kohara Y."/>
            <person name="Fujiyama A."/>
            <person name="Arakawa K."/>
            <person name="Katayama T."/>
            <person name="Toyoda A."/>
            <person name="Kunieda T."/>
        </authorList>
    </citation>
    <scope>NUCLEOTIDE SEQUENCE [LARGE SCALE GENOMIC DNA]</scope>
    <source>
        <strain evidence="2 3">YOKOZUNA-1</strain>
    </source>
</reference>
<dbReference type="Proteomes" id="UP000186922">
    <property type="component" value="Unassembled WGS sequence"/>
</dbReference>
<proteinExistence type="predicted"/>
<evidence type="ECO:0000256" key="1">
    <source>
        <dbReference type="SAM" id="Phobius"/>
    </source>
</evidence>
<keyword evidence="1" id="KW-0472">Membrane</keyword>
<sequence>MAYNYLGGGGQPDVKQVSVPNATEATGGVSGSSAFPVLVVLAIIILSLFAVVAVAKTIRARRRGVAAGFELSREPLTRGS</sequence>
<protein>
    <submittedName>
        <fullName evidence="2">Uncharacterized protein</fullName>
    </submittedName>
</protein>
<keyword evidence="3" id="KW-1185">Reference proteome</keyword>
<gene>
    <name evidence="2" type="primary">RvY_03894-1</name>
    <name evidence="2" type="synonym">RvY_03894.1</name>
    <name evidence="2" type="ORF">RvY_03894</name>
</gene>
<dbReference type="AlphaFoldDB" id="A0A1D1UPP6"/>
<dbReference type="EMBL" id="BDGG01000002">
    <property type="protein sequence ID" value="GAU91684.1"/>
    <property type="molecule type" value="Genomic_DNA"/>
</dbReference>
<organism evidence="2 3">
    <name type="scientific">Ramazzottius varieornatus</name>
    <name type="common">Water bear</name>
    <name type="synonym">Tardigrade</name>
    <dbReference type="NCBI Taxonomy" id="947166"/>
    <lineage>
        <taxon>Eukaryota</taxon>
        <taxon>Metazoa</taxon>
        <taxon>Ecdysozoa</taxon>
        <taxon>Tardigrada</taxon>
        <taxon>Eutardigrada</taxon>
        <taxon>Parachela</taxon>
        <taxon>Hypsibioidea</taxon>
        <taxon>Ramazzottiidae</taxon>
        <taxon>Ramazzottius</taxon>
    </lineage>
</organism>
<name>A0A1D1UPP6_RAMVA</name>
<keyword evidence="1" id="KW-0812">Transmembrane</keyword>
<accession>A0A1D1UPP6</accession>
<feature type="transmembrane region" description="Helical" evidence="1">
    <location>
        <begin position="34"/>
        <end position="55"/>
    </location>
</feature>
<comment type="caution">
    <text evidence="2">The sequence shown here is derived from an EMBL/GenBank/DDBJ whole genome shotgun (WGS) entry which is preliminary data.</text>
</comment>